<dbReference type="AlphaFoldDB" id="A0A0J0XDN3"/>
<protein>
    <submittedName>
        <fullName evidence="1">Uncharacterized protein</fullName>
    </submittedName>
</protein>
<organism evidence="1 2">
    <name type="scientific">Cutaneotrichosporon oleaginosum</name>
    <dbReference type="NCBI Taxonomy" id="879819"/>
    <lineage>
        <taxon>Eukaryota</taxon>
        <taxon>Fungi</taxon>
        <taxon>Dikarya</taxon>
        <taxon>Basidiomycota</taxon>
        <taxon>Agaricomycotina</taxon>
        <taxon>Tremellomycetes</taxon>
        <taxon>Trichosporonales</taxon>
        <taxon>Trichosporonaceae</taxon>
        <taxon>Cutaneotrichosporon</taxon>
    </lineage>
</organism>
<name>A0A0J0XDN3_9TREE</name>
<dbReference type="Proteomes" id="UP000053611">
    <property type="component" value="Unassembled WGS sequence"/>
</dbReference>
<reference evidence="1 2" key="1">
    <citation type="submission" date="2015-03" db="EMBL/GenBank/DDBJ databases">
        <title>Genomics and transcriptomics of the oil-accumulating basidiomycete yeast T. oleaginosus allow insights into substrate utilization and the diverse evolutionary trajectories of mating systems in fungi.</title>
        <authorList>
            <consortium name="DOE Joint Genome Institute"/>
            <person name="Kourist R."/>
            <person name="Kracht O."/>
            <person name="Bracharz F."/>
            <person name="Lipzen A."/>
            <person name="Nolan M."/>
            <person name="Ohm R."/>
            <person name="Grigoriev I."/>
            <person name="Sun S."/>
            <person name="Heitman J."/>
            <person name="Bruck T."/>
            <person name="Nowrousian M."/>
        </authorList>
    </citation>
    <scope>NUCLEOTIDE SEQUENCE [LARGE SCALE GENOMIC DNA]</scope>
    <source>
        <strain evidence="1 2">IBC0246</strain>
    </source>
</reference>
<evidence type="ECO:0000313" key="1">
    <source>
        <dbReference type="EMBL" id="KLT39177.1"/>
    </source>
</evidence>
<dbReference type="EMBL" id="KQ087268">
    <property type="protein sequence ID" value="KLT39177.1"/>
    <property type="molecule type" value="Genomic_DNA"/>
</dbReference>
<sequence>MSCMVQRQSHSGSELPDGCKRCVTRGADMTPAPWRWTGANRLESQISGHLLIRHVGNGVEPGRDARLGVASSEQAKRRRVRQQAVAEGSVGRGIRSRMFDHTEDRQYCCSANAGWLGAQFLGQVVDGWKRDGSWVSNVMSRVATVRWQAFMTSALPGTSIS</sequence>
<gene>
    <name evidence="1" type="ORF">CC85DRAFT_206133</name>
</gene>
<dbReference type="GeneID" id="28980535"/>
<keyword evidence="2" id="KW-1185">Reference proteome</keyword>
<proteinExistence type="predicted"/>
<evidence type="ECO:0000313" key="2">
    <source>
        <dbReference type="Proteomes" id="UP000053611"/>
    </source>
</evidence>
<accession>A0A0J0XDN3</accession>